<dbReference type="PIRSF" id="PIRSF014972">
    <property type="entry name" value="FlK"/>
    <property type="match status" value="1"/>
</dbReference>
<evidence type="ECO:0000256" key="1">
    <source>
        <dbReference type="PIRSR" id="PIRSR014972-1"/>
    </source>
</evidence>
<keyword evidence="5" id="KW-1185">Reference proteome</keyword>
<dbReference type="EMBL" id="NGKA01000001">
    <property type="protein sequence ID" value="RSU15587.1"/>
    <property type="molecule type" value="Genomic_DNA"/>
</dbReference>
<feature type="binding site" evidence="2">
    <location>
        <position position="107"/>
    </location>
    <ligand>
        <name>substrate</name>
    </ligand>
</feature>
<gene>
    <name evidence="4" type="ORF">CBF29_00495</name>
</gene>
<dbReference type="InterPro" id="IPR054485">
    <property type="entry name" value="FlK-like_dom"/>
</dbReference>
<accession>A0A430B5L4</accession>
<evidence type="ECO:0000259" key="3">
    <source>
        <dbReference type="Pfam" id="PF22636"/>
    </source>
</evidence>
<dbReference type="InterPro" id="IPR029069">
    <property type="entry name" value="HotDog_dom_sf"/>
</dbReference>
<dbReference type="SUPFAM" id="SSF54637">
    <property type="entry name" value="Thioesterase/thiol ester dehydrase-isomerase"/>
    <property type="match status" value="1"/>
</dbReference>
<evidence type="ECO:0000313" key="5">
    <source>
        <dbReference type="Proteomes" id="UP000287605"/>
    </source>
</evidence>
<feature type="active site" evidence="1">
    <location>
        <position position="37"/>
    </location>
</feature>
<feature type="active site" evidence="1">
    <location>
        <position position="63"/>
    </location>
</feature>
<protein>
    <recommendedName>
        <fullName evidence="3">Fluoroacetyl-CoA-specific thioesterase-like domain-containing protein</fullName>
    </recommendedName>
</protein>
<dbReference type="InterPro" id="IPR025540">
    <property type="entry name" value="FlK"/>
</dbReference>
<reference evidence="4 5" key="1">
    <citation type="submission" date="2017-05" db="EMBL/GenBank/DDBJ databases">
        <title>Vagococcus spp. assemblies.</title>
        <authorList>
            <person name="Gulvik C.A."/>
        </authorList>
    </citation>
    <scope>NUCLEOTIDE SEQUENCE [LARGE SCALE GENOMIC DNA]</scope>
    <source>
        <strain evidence="4 5">CCUG 51432</strain>
    </source>
</reference>
<evidence type="ECO:0000313" key="4">
    <source>
        <dbReference type="EMBL" id="RSU15587.1"/>
    </source>
</evidence>
<organism evidence="4 5">
    <name type="scientific">Vagococcus elongatus</name>
    <dbReference type="NCBI Taxonomy" id="180344"/>
    <lineage>
        <taxon>Bacteria</taxon>
        <taxon>Bacillati</taxon>
        <taxon>Bacillota</taxon>
        <taxon>Bacilli</taxon>
        <taxon>Lactobacillales</taxon>
        <taxon>Enterococcaceae</taxon>
        <taxon>Vagococcus</taxon>
    </lineage>
</organism>
<feature type="binding site" evidence="2">
    <location>
        <position position="56"/>
    </location>
    <ligand>
        <name>substrate</name>
    </ligand>
</feature>
<dbReference type="AlphaFoldDB" id="A0A430B5L4"/>
<dbReference type="Pfam" id="PF22636">
    <property type="entry name" value="FlK"/>
    <property type="match status" value="1"/>
</dbReference>
<evidence type="ECO:0000256" key="2">
    <source>
        <dbReference type="PIRSR" id="PIRSR014972-2"/>
    </source>
</evidence>
<dbReference type="RefSeq" id="WP_126806146.1">
    <property type="nucleotide sequence ID" value="NZ_NGKA01000001.1"/>
</dbReference>
<dbReference type="Proteomes" id="UP000287605">
    <property type="component" value="Unassembled WGS sequence"/>
</dbReference>
<feature type="binding site" evidence="2">
    <location>
        <position position="56"/>
    </location>
    <ligand>
        <name>CoA</name>
        <dbReference type="ChEBI" id="CHEBI:57287"/>
    </ligand>
</feature>
<comment type="caution">
    <text evidence="4">The sequence shown here is derived from an EMBL/GenBank/DDBJ whole genome shotgun (WGS) entry which is preliminary data.</text>
</comment>
<name>A0A430B5L4_9ENTE</name>
<dbReference type="PANTHER" id="PTHR36934">
    <property type="entry name" value="BLR0278 PROTEIN"/>
    <property type="match status" value="1"/>
</dbReference>
<dbReference type="PANTHER" id="PTHR36934:SF1">
    <property type="entry name" value="THIOESTERASE DOMAIN-CONTAINING PROTEIN"/>
    <property type="match status" value="1"/>
</dbReference>
<feature type="domain" description="Fluoroacetyl-CoA-specific thioesterase-like" evidence="3">
    <location>
        <begin position="10"/>
        <end position="112"/>
    </location>
</feature>
<sequence>MKPYKKDYLVEKNHAASVIGSGDLEVLATPALIGFAENACKDMVLELLSADETTVGIFIQIEHLKASRIGATVKVEAELLKHEKRRFDFQVKVYEKKTLIASGTHQRVAVNRQRFLEKL</sequence>
<proteinExistence type="predicted"/>
<feature type="active site" evidence="1">
    <location>
        <position position="29"/>
    </location>
</feature>
<dbReference type="OrthoDB" id="6902891at2"/>
<dbReference type="Gene3D" id="3.10.129.10">
    <property type="entry name" value="Hotdog Thioesterase"/>
    <property type="match status" value="1"/>
</dbReference>